<protein>
    <submittedName>
        <fullName evidence="9">Hexose transporter</fullName>
    </submittedName>
</protein>
<feature type="domain" description="Major facilitator superfamily (MFS) profile" evidence="8">
    <location>
        <begin position="1"/>
        <end position="486"/>
    </location>
</feature>
<evidence type="ECO:0000256" key="1">
    <source>
        <dbReference type="ARBA" id="ARBA00004141"/>
    </source>
</evidence>
<dbReference type="GO" id="GO:0005351">
    <property type="term" value="F:carbohydrate:proton symporter activity"/>
    <property type="evidence" value="ECO:0007669"/>
    <property type="project" value="TreeGrafter"/>
</dbReference>
<feature type="transmembrane region" description="Helical" evidence="7">
    <location>
        <begin position="463"/>
        <end position="482"/>
    </location>
</feature>
<dbReference type="InterPro" id="IPR005828">
    <property type="entry name" value="MFS_sugar_transport-like"/>
</dbReference>
<feature type="transmembrane region" description="Helical" evidence="7">
    <location>
        <begin position="364"/>
        <end position="385"/>
    </location>
</feature>
<dbReference type="SUPFAM" id="SSF103473">
    <property type="entry name" value="MFS general substrate transporter"/>
    <property type="match status" value="1"/>
</dbReference>
<dbReference type="EMBL" id="AB072433">
    <property type="protein sequence ID" value="BAC20337.1"/>
    <property type="molecule type" value="Genomic_DNA"/>
</dbReference>
<keyword evidence="4 7" id="KW-0812">Transmembrane</keyword>
<keyword evidence="5 7" id="KW-1133">Transmembrane helix</keyword>
<evidence type="ECO:0000256" key="6">
    <source>
        <dbReference type="ARBA" id="ARBA00023136"/>
    </source>
</evidence>
<dbReference type="PROSITE" id="PS50850">
    <property type="entry name" value="MFS"/>
    <property type="match status" value="1"/>
</dbReference>
<dbReference type="InterPro" id="IPR020846">
    <property type="entry name" value="MFS_dom"/>
</dbReference>
<feature type="transmembrane region" description="Helical" evidence="7">
    <location>
        <begin position="391"/>
        <end position="412"/>
    </location>
</feature>
<gene>
    <name evidence="9" type="primary">hxtA</name>
</gene>
<feature type="transmembrane region" description="Helical" evidence="7">
    <location>
        <begin position="433"/>
        <end position="451"/>
    </location>
</feature>
<evidence type="ECO:0000256" key="3">
    <source>
        <dbReference type="ARBA" id="ARBA00022448"/>
    </source>
</evidence>
<evidence type="ECO:0000256" key="7">
    <source>
        <dbReference type="SAM" id="Phobius"/>
    </source>
</evidence>
<feature type="transmembrane region" description="Helical" evidence="7">
    <location>
        <begin position="99"/>
        <end position="120"/>
    </location>
</feature>
<dbReference type="PROSITE" id="PS00216">
    <property type="entry name" value="SUGAR_TRANSPORT_1"/>
    <property type="match status" value="2"/>
</dbReference>
<feature type="transmembrane region" description="Helical" evidence="7">
    <location>
        <begin position="154"/>
        <end position="179"/>
    </location>
</feature>
<dbReference type="InterPro" id="IPR050360">
    <property type="entry name" value="MFS_Sugar_Transporters"/>
</dbReference>
<dbReference type="VEuPathDB" id="FungiDB:AO090026000033"/>
<dbReference type="FunFam" id="1.20.1250.20:FF:000134">
    <property type="entry name" value="MFS sugar transporter protein"/>
    <property type="match status" value="1"/>
</dbReference>
<keyword evidence="6 7" id="KW-0472">Membrane</keyword>
<dbReference type="GO" id="GO:0016020">
    <property type="term" value="C:membrane"/>
    <property type="evidence" value="ECO:0007669"/>
    <property type="project" value="UniProtKB-SubCell"/>
</dbReference>
<reference evidence="9" key="1">
    <citation type="submission" date="2001-10" db="EMBL/GenBank/DDBJ databases">
        <title>Cloning and nucleotide sequence of the sugar utilization gene cluster of Aspergillus oryzae.</title>
        <authorList>
            <person name="Takizawa M."/>
            <person name="Tominaga M."/>
            <person name="Yamada O."/>
            <person name="Gomi K."/>
        </authorList>
    </citation>
    <scope>NUCLEOTIDE SEQUENCE</scope>
</reference>
<accession>Q8J2T7</accession>
<evidence type="ECO:0000256" key="5">
    <source>
        <dbReference type="ARBA" id="ARBA00022989"/>
    </source>
</evidence>
<evidence type="ECO:0000256" key="4">
    <source>
        <dbReference type="ARBA" id="ARBA00022692"/>
    </source>
</evidence>
<dbReference type="InterPro" id="IPR036259">
    <property type="entry name" value="MFS_trans_sf"/>
</dbReference>
<feature type="transmembrane region" description="Helical" evidence="7">
    <location>
        <begin position="36"/>
        <end position="55"/>
    </location>
</feature>
<dbReference type="Pfam" id="PF00083">
    <property type="entry name" value="Sugar_tr"/>
    <property type="match status" value="1"/>
</dbReference>
<evidence type="ECO:0000259" key="8">
    <source>
        <dbReference type="PROSITE" id="PS50850"/>
    </source>
</evidence>
<name>Q8J2T7_ASPOZ</name>
<proteinExistence type="inferred from homology"/>
<dbReference type="PANTHER" id="PTHR48022:SF64">
    <property type="entry name" value="MAJOR FACILITATOR SUPERFAMILY (MFS) PROFILE DOMAIN-CONTAINING PROTEIN"/>
    <property type="match status" value="1"/>
</dbReference>
<dbReference type="InterPro" id="IPR005829">
    <property type="entry name" value="Sugar_transporter_CS"/>
</dbReference>
<organism evidence="9">
    <name type="scientific">Aspergillus oryzae</name>
    <name type="common">Yellow koji mold</name>
    <dbReference type="NCBI Taxonomy" id="5062"/>
    <lineage>
        <taxon>Eukaryota</taxon>
        <taxon>Fungi</taxon>
        <taxon>Dikarya</taxon>
        <taxon>Ascomycota</taxon>
        <taxon>Pezizomycotina</taxon>
        <taxon>Eurotiomycetes</taxon>
        <taxon>Eurotiomycetidae</taxon>
        <taxon>Eurotiales</taxon>
        <taxon>Aspergillaceae</taxon>
        <taxon>Aspergillus</taxon>
        <taxon>Aspergillus subgen. Circumdati</taxon>
    </lineage>
</organism>
<keyword evidence="3" id="KW-0813">Transport</keyword>
<evidence type="ECO:0000256" key="2">
    <source>
        <dbReference type="ARBA" id="ARBA00010992"/>
    </source>
</evidence>
<dbReference type="AlphaFoldDB" id="Q8J2T7"/>
<dbReference type="Gene3D" id="1.20.1250.20">
    <property type="entry name" value="MFS general substrate transporter like domains"/>
    <property type="match status" value="1"/>
</dbReference>
<evidence type="ECO:0000313" key="9">
    <source>
        <dbReference type="EMBL" id="BAC20337.1"/>
    </source>
</evidence>
<comment type="similarity">
    <text evidence="2">Belongs to the major facilitator superfamily. Sugar transporter (TC 2.A.1.1) family.</text>
</comment>
<sequence>MVAGGGVVSSSGMDAYRALPNNTNSNWFKDKGLRRLNFGLMLMFASAAANGYDGALMNGLLTLPMCKFPLSSCPHLWRMFTFIPASYFADYFGRKMSVALGSAIMIVASVIQAATVGRWAFFGTRIAMGIGLGFAQTAAPPLTTEIAHPRHRGVVTAIFQATWYWGAILAAAVCLGTFYVEGSTWSWRIPCLLQCFFPAVQLVGLLIVPESPRWLVSKDRRDEALQILARYHGNCDTSDPLVQFEFSEICSAIELENSVAHKSGWSAFIATKGARHRLAICLLVGVMIQWAGNGTYRAIHLLLSILLIILSLGVISYYLAPILRSVGITNPTQQSAINLGLQAWNAVCAAGGAVAAEKYGRRPLWMLSTVLMLLFFTLATVLSAVFDESAIKAAGSAVVAFLYLFYGAYDIAYTPLSIAYPVEIMPFYLRTKGLSLSLTAQFGAGFFNQFVNPIALGAIKWKFYFVYLGLLVIFLGIIYFVFPETKGHTLEEIAVIFDGPGAETEVQRDLAAIIAVEREVKAPMKEELEHAP</sequence>
<comment type="subcellular location">
    <subcellularLocation>
        <location evidence="1">Membrane</location>
        <topology evidence="1">Multi-pass membrane protein</topology>
    </subcellularLocation>
</comment>
<feature type="transmembrane region" description="Helical" evidence="7">
    <location>
        <begin position="298"/>
        <end position="320"/>
    </location>
</feature>
<feature type="transmembrane region" description="Helical" evidence="7">
    <location>
        <begin position="75"/>
        <end position="92"/>
    </location>
</feature>
<dbReference type="PANTHER" id="PTHR48022">
    <property type="entry name" value="PLASTIDIC GLUCOSE TRANSPORTER 4"/>
    <property type="match status" value="1"/>
</dbReference>